<reference evidence="8" key="2">
    <citation type="submission" date="2020-06" db="EMBL/GenBank/DDBJ databases">
        <title>Helianthus annuus Genome sequencing and assembly Release 2.</title>
        <authorList>
            <person name="Gouzy J."/>
            <person name="Langlade N."/>
            <person name="Munos S."/>
        </authorList>
    </citation>
    <scope>NUCLEOTIDE SEQUENCE</scope>
    <source>
        <tissue evidence="8">Leaves</tissue>
    </source>
</reference>
<feature type="transmembrane region" description="Helical" evidence="7">
    <location>
        <begin position="7"/>
        <end position="36"/>
    </location>
</feature>
<evidence type="ECO:0000313" key="8">
    <source>
        <dbReference type="EMBL" id="KAF5778466.1"/>
    </source>
</evidence>
<dbReference type="PANTHER" id="PTHR31232">
    <property type="match status" value="1"/>
</dbReference>
<gene>
    <name evidence="8" type="ORF">HanXRQr2_Chr12g0547821</name>
</gene>
<evidence type="ECO:0000256" key="5">
    <source>
        <dbReference type="ARBA" id="ARBA00022729"/>
    </source>
</evidence>
<dbReference type="Gramene" id="mRNA:HanXRQr2_Chr12g0547821">
    <property type="protein sequence ID" value="CDS:HanXRQr2_Chr12g0547821.1"/>
    <property type="gene ID" value="HanXRQr2_Chr12g0547821"/>
</dbReference>
<keyword evidence="7" id="KW-0812">Transmembrane</keyword>
<comment type="similarity">
    <text evidence="2 6">Belongs to the plant self-incompatibility (S1) protein family.</text>
</comment>
<keyword evidence="4 6" id="KW-0964">Secreted</keyword>
<proteinExistence type="inferred from homology"/>
<dbReference type="EMBL" id="MNCJ02000327">
    <property type="protein sequence ID" value="KAF5778466.1"/>
    <property type="molecule type" value="Genomic_DNA"/>
</dbReference>
<evidence type="ECO:0000256" key="4">
    <source>
        <dbReference type="ARBA" id="ARBA00022525"/>
    </source>
</evidence>
<reference evidence="8" key="1">
    <citation type="journal article" date="2017" name="Nature">
        <title>The sunflower genome provides insights into oil metabolism, flowering and Asterid evolution.</title>
        <authorList>
            <person name="Badouin H."/>
            <person name="Gouzy J."/>
            <person name="Grassa C.J."/>
            <person name="Murat F."/>
            <person name="Staton S.E."/>
            <person name="Cottret L."/>
            <person name="Lelandais-Briere C."/>
            <person name="Owens G.L."/>
            <person name="Carrere S."/>
            <person name="Mayjonade B."/>
            <person name="Legrand L."/>
            <person name="Gill N."/>
            <person name="Kane N.C."/>
            <person name="Bowers J.E."/>
            <person name="Hubner S."/>
            <person name="Bellec A."/>
            <person name="Berard A."/>
            <person name="Berges H."/>
            <person name="Blanchet N."/>
            <person name="Boniface M.C."/>
            <person name="Brunel D."/>
            <person name="Catrice O."/>
            <person name="Chaidir N."/>
            <person name="Claudel C."/>
            <person name="Donnadieu C."/>
            <person name="Faraut T."/>
            <person name="Fievet G."/>
            <person name="Helmstetter N."/>
            <person name="King M."/>
            <person name="Knapp S.J."/>
            <person name="Lai Z."/>
            <person name="Le Paslier M.C."/>
            <person name="Lippi Y."/>
            <person name="Lorenzon L."/>
            <person name="Mandel J.R."/>
            <person name="Marage G."/>
            <person name="Marchand G."/>
            <person name="Marquand E."/>
            <person name="Bret-Mestries E."/>
            <person name="Morien E."/>
            <person name="Nambeesan S."/>
            <person name="Nguyen T."/>
            <person name="Pegot-Espagnet P."/>
            <person name="Pouilly N."/>
            <person name="Raftis F."/>
            <person name="Sallet E."/>
            <person name="Schiex T."/>
            <person name="Thomas J."/>
            <person name="Vandecasteele C."/>
            <person name="Vares D."/>
            <person name="Vear F."/>
            <person name="Vautrin S."/>
            <person name="Crespi M."/>
            <person name="Mangin B."/>
            <person name="Burke J.M."/>
            <person name="Salse J."/>
            <person name="Munos S."/>
            <person name="Vincourt P."/>
            <person name="Rieseberg L.H."/>
            <person name="Langlade N.B."/>
        </authorList>
    </citation>
    <scope>NUCLEOTIDE SEQUENCE</scope>
    <source>
        <tissue evidence="8">Leaves</tissue>
    </source>
</reference>
<keyword evidence="5" id="KW-0732">Signal</keyword>
<dbReference type="PANTHER" id="PTHR31232:SF172">
    <property type="entry name" value="S-PROTEIN HOMOLOG"/>
    <property type="match status" value="1"/>
</dbReference>
<evidence type="ECO:0000256" key="3">
    <source>
        <dbReference type="ARBA" id="ARBA00022471"/>
    </source>
</evidence>
<dbReference type="Pfam" id="PF05938">
    <property type="entry name" value="Self-incomp_S1"/>
    <property type="match status" value="1"/>
</dbReference>
<keyword evidence="3 6" id="KW-0713">Self-incompatibility</keyword>
<dbReference type="AlphaFoldDB" id="A0A9K3HHI7"/>
<dbReference type="GO" id="GO:0005576">
    <property type="term" value="C:extracellular region"/>
    <property type="evidence" value="ECO:0007669"/>
    <property type="project" value="UniProtKB-SubCell"/>
</dbReference>
<keyword evidence="7" id="KW-1133">Transmembrane helix</keyword>
<comment type="subcellular location">
    <subcellularLocation>
        <location evidence="1 6">Secreted</location>
    </subcellularLocation>
</comment>
<accession>A0A9K3HHI7</accession>
<keyword evidence="7" id="KW-0472">Membrane</keyword>
<evidence type="ECO:0000256" key="1">
    <source>
        <dbReference type="ARBA" id="ARBA00004613"/>
    </source>
</evidence>
<evidence type="ECO:0000256" key="7">
    <source>
        <dbReference type="SAM" id="Phobius"/>
    </source>
</evidence>
<dbReference type="Proteomes" id="UP000215914">
    <property type="component" value="Unassembled WGS sequence"/>
</dbReference>
<evidence type="ECO:0000256" key="6">
    <source>
        <dbReference type="RuleBase" id="RU367044"/>
    </source>
</evidence>
<evidence type="ECO:0000313" key="9">
    <source>
        <dbReference type="Proteomes" id="UP000215914"/>
    </source>
</evidence>
<comment type="caution">
    <text evidence="8">The sequence shown here is derived from an EMBL/GenBank/DDBJ whole genome shotgun (WGS) entry which is preliminary data.</text>
</comment>
<dbReference type="InterPro" id="IPR010264">
    <property type="entry name" value="Self-incomp_S1"/>
</dbReference>
<name>A0A9K3HHI7_HELAN</name>
<evidence type="ECO:0000256" key="2">
    <source>
        <dbReference type="ARBA" id="ARBA00005581"/>
    </source>
</evidence>
<organism evidence="8 9">
    <name type="scientific">Helianthus annuus</name>
    <name type="common">Common sunflower</name>
    <dbReference type="NCBI Taxonomy" id="4232"/>
    <lineage>
        <taxon>Eukaryota</taxon>
        <taxon>Viridiplantae</taxon>
        <taxon>Streptophyta</taxon>
        <taxon>Embryophyta</taxon>
        <taxon>Tracheophyta</taxon>
        <taxon>Spermatophyta</taxon>
        <taxon>Magnoliopsida</taxon>
        <taxon>eudicotyledons</taxon>
        <taxon>Gunneridae</taxon>
        <taxon>Pentapetalae</taxon>
        <taxon>asterids</taxon>
        <taxon>campanulids</taxon>
        <taxon>Asterales</taxon>
        <taxon>Asteraceae</taxon>
        <taxon>Asteroideae</taxon>
        <taxon>Heliantheae alliance</taxon>
        <taxon>Heliantheae</taxon>
        <taxon>Helianthus</taxon>
    </lineage>
</organism>
<sequence length="146" mass="17032">MGILKKLCYLFIVLSWFTSFSITPSMSCFLTIPWFVDIRNGIPNSTISVHVKSGDDDLGVHDIAYDNSYNFHFCDNVIHSTLYWADISYGSKFVHFNVVDAKVKKIITWTIFMKSHAYWLMKEDGYYLTNKSRGYDDPAWKLMGKW</sequence>
<dbReference type="GO" id="GO:0060320">
    <property type="term" value="P:rejection of self pollen"/>
    <property type="evidence" value="ECO:0007669"/>
    <property type="project" value="UniProtKB-KW"/>
</dbReference>
<keyword evidence="9" id="KW-1185">Reference proteome</keyword>
<protein>
    <recommendedName>
        <fullName evidence="6">S-protein homolog</fullName>
    </recommendedName>
</protein>